<evidence type="ECO:0000256" key="1">
    <source>
        <dbReference type="ARBA" id="ARBA00010641"/>
    </source>
</evidence>
<dbReference type="InterPro" id="IPR014284">
    <property type="entry name" value="RNA_pol_sigma-70_dom"/>
</dbReference>
<comment type="caution">
    <text evidence="9">The sequence shown here is derived from an EMBL/GenBank/DDBJ whole genome shotgun (WGS) entry which is preliminary data.</text>
</comment>
<organism evidence="9 10">
    <name type="scientific">Sediminihabitans luteus</name>
    <dbReference type="NCBI Taxonomy" id="1138585"/>
    <lineage>
        <taxon>Bacteria</taxon>
        <taxon>Bacillati</taxon>
        <taxon>Actinomycetota</taxon>
        <taxon>Actinomycetes</taxon>
        <taxon>Micrococcales</taxon>
        <taxon>Cellulomonadaceae</taxon>
        <taxon>Sediminihabitans</taxon>
    </lineage>
</organism>
<dbReference type="GO" id="GO:0006352">
    <property type="term" value="P:DNA-templated transcription initiation"/>
    <property type="evidence" value="ECO:0007669"/>
    <property type="project" value="InterPro"/>
</dbReference>
<dbReference type="InterPro" id="IPR014325">
    <property type="entry name" value="RNA_pol_sigma-E_actinobac"/>
</dbReference>
<dbReference type="InterPro" id="IPR039425">
    <property type="entry name" value="RNA_pol_sigma-70-like"/>
</dbReference>
<dbReference type="Gene3D" id="1.10.10.10">
    <property type="entry name" value="Winged helix-like DNA-binding domain superfamily/Winged helix DNA-binding domain"/>
    <property type="match status" value="1"/>
</dbReference>
<dbReference type="AlphaFoldDB" id="A0A2M9CE62"/>
<dbReference type="InterPro" id="IPR013324">
    <property type="entry name" value="RNA_pol_sigma_r3/r4-like"/>
</dbReference>
<keyword evidence="5" id="KW-0804">Transcription</keyword>
<evidence type="ECO:0000259" key="8">
    <source>
        <dbReference type="Pfam" id="PF08281"/>
    </source>
</evidence>
<name>A0A2M9CE62_9CELL</name>
<dbReference type="GO" id="GO:0003677">
    <property type="term" value="F:DNA binding"/>
    <property type="evidence" value="ECO:0007669"/>
    <property type="project" value="UniProtKB-KW"/>
</dbReference>
<evidence type="ECO:0000256" key="6">
    <source>
        <dbReference type="SAM" id="MobiDB-lite"/>
    </source>
</evidence>
<dbReference type="NCBIfam" id="TIGR02983">
    <property type="entry name" value="SigE-fam_strep"/>
    <property type="match status" value="1"/>
</dbReference>
<feature type="domain" description="RNA polymerase sigma-70 region 2" evidence="7">
    <location>
        <begin position="48"/>
        <end position="113"/>
    </location>
</feature>
<feature type="domain" description="RNA polymerase sigma factor 70 region 4 type 2" evidence="8">
    <location>
        <begin position="142"/>
        <end position="194"/>
    </location>
</feature>
<accession>A0A2M9CE62</accession>
<dbReference type="GO" id="GO:0016987">
    <property type="term" value="F:sigma factor activity"/>
    <property type="evidence" value="ECO:0007669"/>
    <property type="project" value="UniProtKB-KW"/>
</dbReference>
<evidence type="ECO:0000256" key="5">
    <source>
        <dbReference type="ARBA" id="ARBA00023163"/>
    </source>
</evidence>
<reference evidence="9 10" key="1">
    <citation type="submission" date="2017-11" db="EMBL/GenBank/DDBJ databases">
        <title>Genomic Encyclopedia of Archaeal and Bacterial Type Strains, Phase II (KMG-II): From Individual Species to Whole Genera.</title>
        <authorList>
            <person name="Goeker M."/>
        </authorList>
    </citation>
    <scope>NUCLEOTIDE SEQUENCE [LARGE SCALE GENOMIC DNA]</scope>
    <source>
        <strain evidence="9 10">DSM 25478</strain>
    </source>
</reference>
<dbReference type="EMBL" id="PGFE01000003">
    <property type="protein sequence ID" value="PJJ70214.1"/>
    <property type="molecule type" value="Genomic_DNA"/>
</dbReference>
<dbReference type="Pfam" id="PF08281">
    <property type="entry name" value="Sigma70_r4_2"/>
    <property type="match status" value="1"/>
</dbReference>
<dbReference type="PANTHER" id="PTHR43133">
    <property type="entry name" value="RNA POLYMERASE ECF-TYPE SIGMA FACTO"/>
    <property type="match status" value="1"/>
</dbReference>
<dbReference type="NCBIfam" id="TIGR02937">
    <property type="entry name" value="sigma70-ECF"/>
    <property type="match status" value="1"/>
</dbReference>
<dbReference type="Gene3D" id="1.10.1740.10">
    <property type="match status" value="1"/>
</dbReference>
<sequence length="206" mass="23184">MRVDRMTAVGVASDATSGTRGDAVDRESPARLAVATDASAEQEFVAFVERSKATLQHVAYLLTGDRHRAEELVQQTYERVWRSWRRARDGDPLVYARTVLANLRIDTWRRTRREVLTGVDQDGFGDVDRRSGEHEARVHARDAVVRALMQLPVRQRRVVVLRHLLDLPESEVATELGMPVGTVKSTASRALARMRQIIELSEGDQS</sequence>
<dbReference type="PANTHER" id="PTHR43133:SF50">
    <property type="entry name" value="ECF RNA POLYMERASE SIGMA FACTOR SIGM"/>
    <property type="match status" value="1"/>
</dbReference>
<dbReference type="SUPFAM" id="SSF88946">
    <property type="entry name" value="Sigma2 domain of RNA polymerase sigma factors"/>
    <property type="match status" value="1"/>
</dbReference>
<evidence type="ECO:0000256" key="2">
    <source>
        <dbReference type="ARBA" id="ARBA00023015"/>
    </source>
</evidence>
<dbReference type="SUPFAM" id="SSF88659">
    <property type="entry name" value="Sigma3 and sigma4 domains of RNA polymerase sigma factors"/>
    <property type="match status" value="1"/>
</dbReference>
<comment type="similarity">
    <text evidence="1">Belongs to the sigma-70 factor family. ECF subfamily.</text>
</comment>
<dbReference type="InterPro" id="IPR013325">
    <property type="entry name" value="RNA_pol_sigma_r2"/>
</dbReference>
<dbReference type="Pfam" id="PF04542">
    <property type="entry name" value="Sigma70_r2"/>
    <property type="match status" value="1"/>
</dbReference>
<keyword evidence="3" id="KW-0731">Sigma factor</keyword>
<gene>
    <name evidence="9" type="ORF">CLV28_2045</name>
</gene>
<proteinExistence type="inferred from homology"/>
<protein>
    <submittedName>
        <fullName evidence="9">RNA polymerase sigma-70 factor (Sigma-E family)</fullName>
    </submittedName>
</protein>
<evidence type="ECO:0000256" key="4">
    <source>
        <dbReference type="ARBA" id="ARBA00023125"/>
    </source>
</evidence>
<keyword evidence="10" id="KW-1185">Reference proteome</keyword>
<evidence type="ECO:0000256" key="3">
    <source>
        <dbReference type="ARBA" id="ARBA00023082"/>
    </source>
</evidence>
<evidence type="ECO:0000259" key="7">
    <source>
        <dbReference type="Pfam" id="PF04542"/>
    </source>
</evidence>
<dbReference type="InterPro" id="IPR007627">
    <property type="entry name" value="RNA_pol_sigma70_r2"/>
</dbReference>
<feature type="region of interest" description="Disordered" evidence="6">
    <location>
        <begin position="1"/>
        <end position="24"/>
    </location>
</feature>
<evidence type="ECO:0000313" key="10">
    <source>
        <dbReference type="Proteomes" id="UP000231693"/>
    </source>
</evidence>
<keyword evidence="4" id="KW-0238">DNA-binding</keyword>
<keyword evidence="2" id="KW-0805">Transcription regulation</keyword>
<evidence type="ECO:0000313" key="9">
    <source>
        <dbReference type="EMBL" id="PJJ70214.1"/>
    </source>
</evidence>
<dbReference type="InterPro" id="IPR013249">
    <property type="entry name" value="RNA_pol_sigma70_r4_t2"/>
</dbReference>
<dbReference type="InterPro" id="IPR036388">
    <property type="entry name" value="WH-like_DNA-bd_sf"/>
</dbReference>
<dbReference type="Proteomes" id="UP000231693">
    <property type="component" value="Unassembled WGS sequence"/>
</dbReference>
<dbReference type="RefSeq" id="WP_239073052.1">
    <property type="nucleotide sequence ID" value="NZ_BOOX01000001.1"/>
</dbReference>